<dbReference type="OrthoDB" id="4142200at2759"/>
<evidence type="ECO:0000256" key="7">
    <source>
        <dbReference type="ARBA" id="ARBA00023136"/>
    </source>
</evidence>
<comment type="function">
    <text evidence="10">High-capacity facilitative transporter for trehalose. Does not transport maltose, sucrose or lactose. Mediates the bidirectional transfer of trehalose. Responsible for the transport of trehalose synthesized in the fat body and the incorporation of trehalose into other tissues that require a carbon source, thereby regulating trehalose levels in the hemolymph.</text>
</comment>
<keyword evidence="7" id="KW-0472">Membrane</keyword>
<dbReference type="GO" id="GO:0015574">
    <property type="term" value="F:trehalose transmembrane transporter activity"/>
    <property type="evidence" value="ECO:0007669"/>
    <property type="project" value="UniProtKB-ARBA"/>
</dbReference>
<evidence type="ECO:0000256" key="11">
    <source>
        <dbReference type="ARBA" id="ARBA00069106"/>
    </source>
</evidence>
<keyword evidence="6" id="KW-1133">Transmembrane helix</keyword>
<dbReference type="Gene3D" id="1.20.1250.20">
    <property type="entry name" value="MFS general substrate transporter like domains"/>
    <property type="match status" value="1"/>
</dbReference>
<dbReference type="PANTHER" id="PTHR48021:SF46">
    <property type="entry name" value="MAJOR FACILITATOR SUPERFAMILY (MFS) PROFILE DOMAIN-CONTAINING PROTEIN"/>
    <property type="match status" value="1"/>
</dbReference>
<organism evidence="13 14">
    <name type="scientific">Aedes aegypti</name>
    <name type="common">Yellowfever mosquito</name>
    <name type="synonym">Culex aegypti</name>
    <dbReference type="NCBI Taxonomy" id="7159"/>
    <lineage>
        <taxon>Eukaryota</taxon>
        <taxon>Metazoa</taxon>
        <taxon>Ecdysozoa</taxon>
        <taxon>Arthropoda</taxon>
        <taxon>Hexapoda</taxon>
        <taxon>Insecta</taxon>
        <taxon>Pterygota</taxon>
        <taxon>Neoptera</taxon>
        <taxon>Endopterygota</taxon>
        <taxon>Diptera</taxon>
        <taxon>Nematocera</taxon>
        <taxon>Culicoidea</taxon>
        <taxon>Culicidae</taxon>
        <taxon>Culicinae</taxon>
        <taxon>Aedini</taxon>
        <taxon>Aedes</taxon>
        <taxon>Stegomyia</taxon>
    </lineage>
</organism>
<proteinExistence type="inferred from homology"/>
<sequence length="456" mass="50231">MVFQKLFKNYRNELLATLTATQSIFMVIMCSSWSSPALPKLLSADSPIPITADQGSWIVACQPVGAIFGPVFSSLAMDRIGRKWTLLSTAIPVLIGWALIAVGSSVGYLYVARFLFGFSYGAAYPVIPIYLGEMASDAVRGAYGTMITVMAKKAIMAMYTIGPFLEFRDLAWVSMISPVVFVLGFIWMPETPYYLIGKKQYKLAKKSLIWLRRSTEVSDELAAITSSVERSDLEKTSFSELFNPIYRNNMRVVIILLFNMQFTGILVVHSYAQIIFEKISASLTAEEMSIVLGTVQLIAVVFPVFLVDRMGRRPLLLVSAAGTTLGLLVCTIYFAVTGSDYHGSLGWIAFMSLLFYIVSYGVGIATVPFAILTEIFPKNIRAYACSSLAVLSSVSFLGIVKLFQMALDDMGAYLPFAVFTLCGAIGWVLIYFYIPETKGMSLDEVQRIVAGASMKL</sequence>
<dbReference type="EnsemblMetazoa" id="AAEL011411-RA">
    <property type="protein sequence ID" value="AAEL011411-PA"/>
    <property type="gene ID" value="AAEL011411"/>
</dbReference>
<evidence type="ECO:0000313" key="13">
    <source>
        <dbReference type="EnsemblMetazoa" id="AAEL011411-PA"/>
    </source>
</evidence>
<dbReference type="Proteomes" id="UP000008820">
    <property type="component" value="Chromosome 2"/>
</dbReference>
<dbReference type="InterPro" id="IPR003663">
    <property type="entry name" value="Sugar/inositol_transpt"/>
</dbReference>
<comment type="similarity">
    <text evidence="9">Belongs to the major facilitator superfamily. Sugar transporter (TC 2.A.1.1) family. Trehalose transporter subfamily.</text>
</comment>
<dbReference type="PROSITE" id="PS50850">
    <property type="entry name" value="MFS"/>
    <property type="match status" value="1"/>
</dbReference>
<dbReference type="VEuPathDB" id="VectorBase:AAEL011411"/>
<keyword evidence="2" id="KW-0813">Transport</keyword>
<protein>
    <recommendedName>
        <fullName evidence="11">Facilitated trehalose transporter Tret1</fullName>
    </recommendedName>
</protein>
<accession>A0A1S4FT34</accession>
<reference evidence="13" key="2">
    <citation type="submission" date="2020-05" db="UniProtKB">
        <authorList>
            <consortium name="EnsemblMetazoa"/>
        </authorList>
    </citation>
    <scope>IDENTIFICATION</scope>
    <source>
        <strain evidence="13">LVP_AGWG</strain>
    </source>
</reference>
<dbReference type="AlphaFoldDB" id="A0A1S4FT34"/>
<dbReference type="InterPro" id="IPR036259">
    <property type="entry name" value="MFS_trans_sf"/>
</dbReference>
<dbReference type="PANTHER" id="PTHR48021">
    <property type="match status" value="1"/>
</dbReference>
<keyword evidence="4" id="KW-0762">Sugar transport</keyword>
<evidence type="ECO:0000256" key="6">
    <source>
        <dbReference type="ARBA" id="ARBA00022989"/>
    </source>
</evidence>
<keyword evidence="5" id="KW-0812">Transmembrane</keyword>
<dbReference type="SUPFAM" id="SSF103473">
    <property type="entry name" value="MFS general substrate transporter"/>
    <property type="match status" value="1"/>
</dbReference>
<dbReference type="PROSITE" id="PS00216">
    <property type="entry name" value="SUGAR_TRANSPORT_1"/>
    <property type="match status" value="1"/>
</dbReference>
<dbReference type="GO" id="GO:0005886">
    <property type="term" value="C:plasma membrane"/>
    <property type="evidence" value="ECO:0007669"/>
    <property type="project" value="UniProtKB-SubCell"/>
</dbReference>
<dbReference type="InParanoid" id="A0A1S4FT34"/>
<feature type="domain" description="Major facilitator superfamily (MFS) profile" evidence="12">
    <location>
        <begin position="1"/>
        <end position="438"/>
    </location>
</feature>
<dbReference type="FunFam" id="1.20.1250.20:FF:000055">
    <property type="entry name" value="Facilitated trehalose transporter Tret1-2 homolog"/>
    <property type="match status" value="1"/>
</dbReference>
<dbReference type="InterPro" id="IPR005828">
    <property type="entry name" value="MFS_sugar_transport-like"/>
</dbReference>
<keyword evidence="8" id="KW-0325">Glycoprotein</keyword>
<dbReference type="PRINTS" id="PR00171">
    <property type="entry name" value="SUGRTRNSPORT"/>
</dbReference>
<name>A0A1S4FT34_AEDAE</name>
<evidence type="ECO:0000256" key="8">
    <source>
        <dbReference type="ARBA" id="ARBA00023180"/>
    </source>
</evidence>
<evidence type="ECO:0000256" key="9">
    <source>
        <dbReference type="ARBA" id="ARBA00024348"/>
    </source>
</evidence>
<dbReference type="PROSITE" id="PS00217">
    <property type="entry name" value="SUGAR_TRANSPORT_2"/>
    <property type="match status" value="1"/>
</dbReference>
<evidence type="ECO:0000259" key="12">
    <source>
        <dbReference type="PROSITE" id="PS50850"/>
    </source>
</evidence>
<gene>
    <name evidence="13" type="primary">5574766</name>
</gene>
<dbReference type="InterPro" id="IPR050549">
    <property type="entry name" value="MFS_Trehalose_Transporter"/>
</dbReference>
<keyword evidence="3" id="KW-1003">Cell membrane</keyword>
<dbReference type="InterPro" id="IPR020846">
    <property type="entry name" value="MFS_dom"/>
</dbReference>
<evidence type="ECO:0000256" key="1">
    <source>
        <dbReference type="ARBA" id="ARBA00004651"/>
    </source>
</evidence>
<dbReference type="InterPro" id="IPR005829">
    <property type="entry name" value="Sugar_transporter_CS"/>
</dbReference>
<evidence type="ECO:0000256" key="3">
    <source>
        <dbReference type="ARBA" id="ARBA00022475"/>
    </source>
</evidence>
<dbReference type="Pfam" id="PF00083">
    <property type="entry name" value="Sugar_tr"/>
    <property type="match status" value="1"/>
</dbReference>
<keyword evidence="14" id="KW-1185">Reference proteome</keyword>
<evidence type="ECO:0000313" key="14">
    <source>
        <dbReference type="Proteomes" id="UP000008820"/>
    </source>
</evidence>
<reference evidence="13 14" key="1">
    <citation type="submission" date="2017-06" db="EMBL/GenBank/DDBJ databases">
        <title>Aedes aegypti genome working group (AGWG) sequencing and assembly.</title>
        <authorList>
            <consortium name="Aedes aegypti Genome Working Group (AGWG)"/>
            <person name="Matthews B.J."/>
        </authorList>
    </citation>
    <scope>NUCLEOTIDE SEQUENCE [LARGE SCALE GENOMIC DNA]</scope>
    <source>
        <strain evidence="13 14">LVP_AGWG</strain>
    </source>
</reference>
<evidence type="ECO:0000256" key="2">
    <source>
        <dbReference type="ARBA" id="ARBA00022448"/>
    </source>
</evidence>
<evidence type="ECO:0000256" key="4">
    <source>
        <dbReference type="ARBA" id="ARBA00022597"/>
    </source>
</evidence>
<comment type="subcellular location">
    <subcellularLocation>
        <location evidence="1">Cell membrane</location>
        <topology evidence="1">Multi-pass membrane protein</topology>
    </subcellularLocation>
</comment>
<evidence type="ECO:0000256" key="10">
    <source>
        <dbReference type="ARBA" id="ARBA00060205"/>
    </source>
</evidence>
<evidence type="ECO:0000256" key="5">
    <source>
        <dbReference type="ARBA" id="ARBA00022692"/>
    </source>
</evidence>